<proteinExistence type="predicted"/>
<comment type="caution">
    <text evidence="2">The sequence shown here is derived from an EMBL/GenBank/DDBJ whole genome shotgun (WGS) entry which is preliminary data.</text>
</comment>
<name>A0A229T271_9PSEU</name>
<dbReference type="Proteomes" id="UP000215199">
    <property type="component" value="Unassembled WGS sequence"/>
</dbReference>
<dbReference type="RefSeq" id="WP_093949742.1">
    <property type="nucleotide sequence ID" value="NZ_NMUL01000023.1"/>
</dbReference>
<evidence type="ECO:0000256" key="1">
    <source>
        <dbReference type="SAM" id="Phobius"/>
    </source>
</evidence>
<dbReference type="OrthoDB" id="3698947at2"/>
<evidence type="ECO:0000313" key="3">
    <source>
        <dbReference type="Proteomes" id="UP000215199"/>
    </source>
</evidence>
<keyword evidence="1" id="KW-0812">Transmembrane</keyword>
<keyword evidence="1" id="KW-0472">Membrane</keyword>
<protein>
    <submittedName>
        <fullName evidence="2">Uncharacterized protein</fullName>
    </submittedName>
</protein>
<evidence type="ECO:0000313" key="2">
    <source>
        <dbReference type="EMBL" id="OXM65338.1"/>
    </source>
</evidence>
<organism evidence="2 3">
    <name type="scientific">Amycolatopsis vastitatis</name>
    <dbReference type="NCBI Taxonomy" id="1905142"/>
    <lineage>
        <taxon>Bacteria</taxon>
        <taxon>Bacillati</taxon>
        <taxon>Actinomycetota</taxon>
        <taxon>Actinomycetes</taxon>
        <taxon>Pseudonocardiales</taxon>
        <taxon>Pseudonocardiaceae</taxon>
        <taxon>Amycolatopsis</taxon>
    </lineage>
</organism>
<dbReference type="EMBL" id="NMUL01000023">
    <property type="protein sequence ID" value="OXM65338.1"/>
    <property type="molecule type" value="Genomic_DNA"/>
</dbReference>
<reference evidence="3" key="1">
    <citation type="submission" date="2017-07" db="EMBL/GenBank/DDBJ databases">
        <title>Comparative genome mining reveals phylogenetic distribution patterns of secondary metabolites in Amycolatopsis.</title>
        <authorList>
            <person name="Adamek M."/>
            <person name="Alanjary M."/>
            <person name="Sales-Ortells H."/>
            <person name="Goodfellow M."/>
            <person name="Bull A.T."/>
            <person name="Kalinowski J."/>
            <person name="Ziemert N."/>
        </authorList>
    </citation>
    <scope>NUCLEOTIDE SEQUENCE [LARGE SCALE GENOMIC DNA]</scope>
    <source>
        <strain evidence="3">H5</strain>
    </source>
</reference>
<feature type="transmembrane region" description="Helical" evidence="1">
    <location>
        <begin position="41"/>
        <end position="61"/>
    </location>
</feature>
<gene>
    <name evidence="2" type="ORF">CF165_23720</name>
</gene>
<dbReference type="AlphaFoldDB" id="A0A229T271"/>
<sequence>MNDKGGPKNPLAWLLHASLVMLGASIALNLAVAFLQPVVPWLAGGLAVAFIGWCVVTFIRWRRSRW</sequence>
<keyword evidence="3" id="KW-1185">Reference proteome</keyword>
<keyword evidence="1" id="KW-1133">Transmembrane helix</keyword>
<feature type="transmembrane region" description="Helical" evidence="1">
    <location>
        <begin position="12"/>
        <end position="35"/>
    </location>
</feature>
<accession>A0A229T271</accession>